<evidence type="ECO:0000313" key="2">
    <source>
        <dbReference type="EMBL" id="KAL3773770.1"/>
    </source>
</evidence>
<protein>
    <submittedName>
        <fullName evidence="2">Uncharacterized protein</fullName>
    </submittedName>
</protein>
<reference evidence="2 3" key="1">
    <citation type="submission" date="2024-10" db="EMBL/GenBank/DDBJ databases">
        <title>Updated reference genomes for cyclostephanoid diatoms.</title>
        <authorList>
            <person name="Roberts W.R."/>
            <person name="Alverson A.J."/>
        </authorList>
    </citation>
    <scope>NUCLEOTIDE SEQUENCE [LARGE SCALE GENOMIC DNA]</scope>
    <source>
        <strain evidence="2 3">AJA010-31</strain>
    </source>
</reference>
<dbReference type="EMBL" id="JALLPJ020001220">
    <property type="protein sequence ID" value="KAL3773770.1"/>
    <property type="molecule type" value="Genomic_DNA"/>
</dbReference>
<sequence length="251" mass="27664">MVLVDILALDSGFVLLKAVVGLCQHGVFSGALIKSALQSTNTLRTKPYLFEGPGSCSRLCGLGLFYNSDRMQPSCREWCSQFQSTGPFEWHCDYRHLIGSHNNKRLCGATSVEVFEDTALGSRDKPIPGKSASCCGFKEGDWPGILFPPIPLIEPVPNVIATEGSQAHSWSTMLSECRHSPHAAGMVATLKLPLNSRYNQFTCKARGCKKRLLNETPIIPLPHIGLLVNCQQHIYDPIYQFLALNLLYNAV</sequence>
<feature type="signal peptide" evidence="1">
    <location>
        <begin position="1"/>
        <end position="18"/>
    </location>
</feature>
<evidence type="ECO:0000313" key="3">
    <source>
        <dbReference type="Proteomes" id="UP001530400"/>
    </source>
</evidence>
<organism evidence="2 3">
    <name type="scientific">Cyclotella atomus</name>
    <dbReference type="NCBI Taxonomy" id="382360"/>
    <lineage>
        <taxon>Eukaryota</taxon>
        <taxon>Sar</taxon>
        <taxon>Stramenopiles</taxon>
        <taxon>Ochrophyta</taxon>
        <taxon>Bacillariophyta</taxon>
        <taxon>Coscinodiscophyceae</taxon>
        <taxon>Thalassiosirophycidae</taxon>
        <taxon>Stephanodiscales</taxon>
        <taxon>Stephanodiscaceae</taxon>
        <taxon>Cyclotella</taxon>
    </lineage>
</organism>
<comment type="caution">
    <text evidence="2">The sequence shown here is derived from an EMBL/GenBank/DDBJ whole genome shotgun (WGS) entry which is preliminary data.</text>
</comment>
<dbReference type="Proteomes" id="UP001530400">
    <property type="component" value="Unassembled WGS sequence"/>
</dbReference>
<name>A0ABD3NCK9_9STRA</name>
<proteinExistence type="predicted"/>
<keyword evidence="1" id="KW-0732">Signal</keyword>
<gene>
    <name evidence="2" type="ORF">ACHAWO_012308</name>
</gene>
<feature type="chain" id="PRO_5044823401" evidence="1">
    <location>
        <begin position="19"/>
        <end position="251"/>
    </location>
</feature>
<dbReference type="AlphaFoldDB" id="A0ABD3NCK9"/>
<accession>A0ABD3NCK9</accession>
<keyword evidence="3" id="KW-1185">Reference proteome</keyword>
<evidence type="ECO:0000256" key="1">
    <source>
        <dbReference type="SAM" id="SignalP"/>
    </source>
</evidence>